<feature type="compositionally biased region" description="Low complexity" evidence="3">
    <location>
        <begin position="182"/>
        <end position="197"/>
    </location>
</feature>
<keyword evidence="2 4" id="KW-0472">Membrane</keyword>
<reference evidence="5 6" key="1">
    <citation type="submission" date="2023-11" db="EMBL/GenBank/DDBJ databases">
        <authorList>
            <person name="Val-Calvo J."/>
            <person name="Scortti M."/>
            <person name="Vazquez-Boland J."/>
        </authorList>
    </citation>
    <scope>NUCLEOTIDE SEQUENCE [LARGE SCALE GENOMIC DNA]</scope>
    <source>
        <strain evidence="5 6">PAM 2766</strain>
    </source>
</reference>
<dbReference type="EMBL" id="JBDLNV010000005">
    <property type="protein sequence ID" value="MFM1724649.1"/>
    <property type="molecule type" value="Genomic_DNA"/>
</dbReference>
<proteinExistence type="predicted"/>
<evidence type="ECO:0000256" key="1">
    <source>
        <dbReference type="ARBA" id="ARBA00004370"/>
    </source>
</evidence>
<protein>
    <submittedName>
        <fullName evidence="5">Mammalian cell entry protein</fullName>
    </submittedName>
</protein>
<evidence type="ECO:0000256" key="2">
    <source>
        <dbReference type="ARBA" id="ARBA00023136"/>
    </source>
</evidence>
<dbReference type="Proteomes" id="UP001629745">
    <property type="component" value="Unassembled WGS sequence"/>
</dbReference>
<evidence type="ECO:0000313" key="6">
    <source>
        <dbReference type="Proteomes" id="UP001629745"/>
    </source>
</evidence>
<gene>
    <name evidence="5" type="ORF">ABEU20_003244</name>
</gene>
<keyword evidence="6" id="KW-1185">Reference proteome</keyword>
<accession>A0ABW9FH65</accession>
<dbReference type="PANTHER" id="PTHR37042">
    <property type="entry name" value="OUTER MEMBRANE PROTEIN RV1973"/>
    <property type="match status" value="1"/>
</dbReference>
<organism evidence="5 6">
    <name type="scientific">Rhodococcus parequi</name>
    <dbReference type="NCBI Taxonomy" id="3137122"/>
    <lineage>
        <taxon>Bacteria</taxon>
        <taxon>Bacillati</taxon>
        <taxon>Actinomycetota</taxon>
        <taxon>Actinomycetes</taxon>
        <taxon>Mycobacteriales</taxon>
        <taxon>Nocardiaceae</taxon>
        <taxon>Rhodococcus</taxon>
    </lineage>
</organism>
<evidence type="ECO:0000256" key="3">
    <source>
        <dbReference type="SAM" id="MobiDB-lite"/>
    </source>
</evidence>
<dbReference type="PANTHER" id="PTHR37042:SF4">
    <property type="entry name" value="OUTER MEMBRANE PROTEIN RV1973"/>
    <property type="match status" value="1"/>
</dbReference>
<sequence>MTDTTKNNNTLVAATVAVCVLLVGALAAAVWFGYGWAHAALSEKPAADARESALADARQAAISLNSFDAANLDKSFADIESSITGGLVDDLNTTRDQLAQQTRQTGARSESEVLGASLTSLNTDDGIADAIVVLATTTSWPNETSRKVRVTMRLTMEEGDDGIWRASKSVNLGNAAVLEESPAAPAQDPAAPAQDPAAPAPDPAAPAPESDAGGR</sequence>
<dbReference type="RefSeq" id="WP_420165182.1">
    <property type="nucleotide sequence ID" value="NZ_JBDLNV010000005.1"/>
</dbReference>
<feature type="region of interest" description="Disordered" evidence="3">
    <location>
        <begin position="176"/>
        <end position="215"/>
    </location>
</feature>
<name>A0ABW9FH65_9NOCA</name>
<keyword evidence="4" id="KW-1133">Transmembrane helix</keyword>
<comment type="subcellular location">
    <subcellularLocation>
        <location evidence="1">Membrane</location>
    </subcellularLocation>
</comment>
<feature type="transmembrane region" description="Helical" evidence="4">
    <location>
        <begin position="12"/>
        <end position="34"/>
    </location>
</feature>
<evidence type="ECO:0000313" key="5">
    <source>
        <dbReference type="EMBL" id="MFM1724649.1"/>
    </source>
</evidence>
<keyword evidence="4" id="KW-0812">Transmembrane</keyword>
<comment type="caution">
    <text evidence="5">The sequence shown here is derived from an EMBL/GenBank/DDBJ whole genome shotgun (WGS) entry which is preliminary data.</text>
</comment>
<evidence type="ECO:0000256" key="4">
    <source>
        <dbReference type="SAM" id="Phobius"/>
    </source>
</evidence>